<dbReference type="AlphaFoldDB" id="A0A933SDB8"/>
<dbReference type="Proteomes" id="UP000696931">
    <property type="component" value="Unassembled WGS sequence"/>
</dbReference>
<dbReference type="InterPro" id="IPR000537">
    <property type="entry name" value="UbiA_prenyltransferase"/>
</dbReference>
<protein>
    <submittedName>
        <fullName evidence="6">Decaprenyl-phosphate phosphoribosyltransferase</fullName>
        <ecNumber evidence="6">2.4.2.45</ecNumber>
    </submittedName>
</protein>
<accession>A0A933SDB8</accession>
<dbReference type="InterPro" id="IPR044878">
    <property type="entry name" value="UbiA_sf"/>
</dbReference>
<dbReference type="GO" id="GO:0016765">
    <property type="term" value="F:transferase activity, transferring alkyl or aryl (other than methyl) groups"/>
    <property type="evidence" value="ECO:0007669"/>
    <property type="project" value="InterPro"/>
</dbReference>
<keyword evidence="6" id="KW-0328">Glycosyltransferase</keyword>
<comment type="caution">
    <text evidence="6">The sequence shown here is derived from an EMBL/GenBank/DDBJ whole genome shotgun (WGS) entry which is preliminary data.</text>
</comment>
<organism evidence="6 7">
    <name type="scientific">Eiseniibacteriota bacterium</name>
    <dbReference type="NCBI Taxonomy" id="2212470"/>
    <lineage>
        <taxon>Bacteria</taxon>
        <taxon>Candidatus Eiseniibacteriota</taxon>
    </lineage>
</organism>
<gene>
    <name evidence="6" type="ORF">HZA61_11130</name>
</gene>
<evidence type="ECO:0000256" key="2">
    <source>
        <dbReference type="ARBA" id="ARBA00022692"/>
    </source>
</evidence>
<feature type="transmembrane region" description="Helical" evidence="5">
    <location>
        <begin position="239"/>
        <end position="256"/>
    </location>
</feature>
<dbReference type="GO" id="GO:0016020">
    <property type="term" value="C:membrane"/>
    <property type="evidence" value="ECO:0007669"/>
    <property type="project" value="UniProtKB-SubCell"/>
</dbReference>
<evidence type="ECO:0000313" key="6">
    <source>
        <dbReference type="EMBL" id="MBI5170032.1"/>
    </source>
</evidence>
<dbReference type="EC" id="2.4.2.45" evidence="6"/>
<name>A0A933SDB8_UNCEI</name>
<feature type="transmembrane region" description="Helical" evidence="5">
    <location>
        <begin position="123"/>
        <end position="146"/>
    </location>
</feature>
<feature type="transmembrane region" description="Helical" evidence="5">
    <location>
        <begin position="80"/>
        <end position="103"/>
    </location>
</feature>
<feature type="transmembrane region" description="Helical" evidence="5">
    <location>
        <begin position="276"/>
        <end position="294"/>
    </location>
</feature>
<dbReference type="NCBIfam" id="NF008978">
    <property type="entry name" value="PRK12324.1-4"/>
    <property type="match status" value="1"/>
</dbReference>
<dbReference type="NCBIfam" id="NF008977">
    <property type="entry name" value="PRK12324.1-2"/>
    <property type="match status" value="1"/>
</dbReference>
<dbReference type="EMBL" id="JACRIW010000079">
    <property type="protein sequence ID" value="MBI5170032.1"/>
    <property type="molecule type" value="Genomic_DNA"/>
</dbReference>
<evidence type="ECO:0000256" key="5">
    <source>
        <dbReference type="SAM" id="Phobius"/>
    </source>
</evidence>
<keyword evidence="6" id="KW-0808">Transferase</keyword>
<evidence type="ECO:0000256" key="3">
    <source>
        <dbReference type="ARBA" id="ARBA00022989"/>
    </source>
</evidence>
<keyword evidence="2 5" id="KW-0812">Transmembrane</keyword>
<comment type="subcellular location">
    <subcellularLocation>
        <location evidence="1">Membrane</location>
        <topology evidence="1">Multi-pass membrane protein</topology>
    </subcellularLocation>
</comment>
<evidence type="ECO:0000256" key="1">
    <source>
        <dbReference type="ARBA" id="ARBA00004141"/>
    </source>
</evidence>
<proteinExistence type="predicted"/>
<dbReference type="GO" id="GO:0016757">
    <property type="term" value="F:glycosyltransferase activity"/>
    <property type="evidence" value="ECO:0007669"/>
    <property type="project" value="UniProtKB-KW"/>
</dbReference>
<dbReference type="CDD" id="cd13963">
    <property type="entry name" value="PT_UbiA_2"/>
    <property type="match status" value="1"/>
</dbReference>
<reference evidence="6" key="1">
    <citation type="submission" date="2020-07" db="EMBL/GenBank/DDBJ databases">
        <title>Huge and variable diversity of episymbiotic CPR bacteria and DPANN archaea in groundwater ecosystems.</title>
        <authorList>
            <person name="He C.Y."/>
            <person name="Keren R."/>
            <person name="Whittaker M."/>
            <person name="Farag I.F."/>
            <person name="Doudna J."/>
            <person name="Cate J.H.D."/>
            <person name="Banfield J.F."/>
        </authorList>
    </citation>
    <scope>NUCLEOTIDE SEQUENCE</scope>
    <source>
        <strain evidence="6">NC_groundwater_1813_Pr3_B-0.1um_71_17</strain>
    </source>
</reference>
<feature type="transmembrane region" description="Helical" evidence="5">
    <location>
        <begin position="158"/>
        <end position="177"/>
    </location>
</feature>
<dbReference type="Gene3D" id="1.10.357.140">
    <property type="entry name" value="UbiA prenyltransferase"/>
    <property type="match status" value="1"/>
</dbReference>
<keyword evidence="4 5" id="KW-0472">Membrane</keyword>
<evidence type="ECO:0000256" key="4">
    <source>
        <dbReference type="ARBA" id="ARBA00023136"/>
    </source>
</evidence>
<feature type="transmembrane region" description="Helical" evidence="5">
    <location>
        <begin position="42"/>
        <end position="59"/>
    </location>
</feature>
<keyword evidence="3 5" id="KW-1133">Transmembrane helix</keyword>
<evidence type="ECO:0000313" key="7">
    <source>
        <dbReference type="Proteomes" id="UP000696931"/>
    </source>
</evidence>
<dbReference type="Pfam" id="PF01040">
    <property type="entry name" value="UbiA"/>
    <property type="match status" value="1"/>
</dbReference>
<sequence>MFAPLEALRPKQWTKNLLLFVGVIFSQHLADAAYLQRAFAGFLAFSLLSGSVYVLNDLMDVEADRQHPKKCRRPIASGRLPVPLAWGMLPVILAAVAAIAWWLGPAFMTVAGIYLASNLAYSFWLKHKVIIDVFLIANGFMLRAIAGVEIIRQIQPDTLLSPWLLVCTFFGALFLGVSKRRRELINAGSHASEQRAVLRRYTPELLEMMLTVSASTTLMSYALYTMWPSTVEKFGTDRLLYTVPFVAFGVFRYLFLVRVSETSEDPSAVLLTDRPIQATVALFLVTAVWVLYFAR</sequence>